<gene>
    <name evidence="8" type="ORF">MKQ68_22835</name>
</gene>
<feature type="domain" description="ABC3 transporter permease C-terminal" evidence="7">
    <location>
        <begin position="281"/>
        <end position="392"/>
    </location>
</feature>
<feature type="transmembrane region" description="Helical" evidence="6">
    <location>
        <begin position="330"/>
        <end position="352"/>
    </location>
</feature>
<dbReference type="EMBL" id="CP107006">
    <property type="protein sequence ID" value="UYQ92921.1"/>
    <property type="molecule type" value="Genomic_DNA"/>
</dbReference>
<keyword evidence="2" id="KW-1003">Cell membrane</keyword>
<name>A0ABY6J3L1_9BACT</name>
<evidence type="ECO:0000256" key="5">
    <source>
        <dbReference type="ARBA" id="ARBA00023136"/>
    </source>
</evidence>
<dbReference type="RefSeq" id="WP_264281089.1">
    <property type="nucleotide sequence ID" value="NZ_CP107006.1"/>
</dbReference>
<feature type="transmembrane region" description="Helical" evidence="6">
    <location>
        <begin position="364"/>
        <end position="385"/>
    </location>
</feature>
<evidence type="ECO:0000256" key="6">
    <source>
        <dbReference type="SAM" id="Phobius"/>
    </source>
</evidence>
<evidence type="ECO:0000256" key="1">
    <source>
        <dbReference type="ARBA" id="ARBA00004651"/>
    </source>
</evidence>
<evidence type="ECO:0000313" key="8">
    <source>
        <dbReference type="EMBL" id="UYQ92921.1"/>
    </source>
</evidence>
<feature type="transmembrane region" description="Helical" evidence="6">
    <location>
        <begin position="21"/>
        <end position="39"/>
    </location>
</feature>
<keyword evidence="5 6" id="KW-0472">Membrane</keyword>
<dbReference type="InterPro" id="IPR003838">
    <property type="entry name" value="ABC3_permease_C"/>
</dbReference>
<evidence type="ECO:0000313" key="9">
    <source>
        <dbReference type="Proteomes" id="UP001162741"/>
    </source>
</evidence>
<evidence type="ECO:0000256" key="4">
    <source>
        <dbReference type="ARBA" id="ARBA00022989"/>
    </source>
</evidence>
<keyword evidence="3 6" id="KW-0812">Transmembrane</keyword>
<keyword evidence="9" id="KW-1185">Reference proteome</keyword>
<keyword evidence="4 6" id="KW-1133">Transmembrane helix</keyword>
<dbReference type="Pfam" id="PF02687">
    <property type="entry name" value="FtsX"/>
    <property type="match status" value="1"/>
</dbReference>
<feature type="transmembrane region" description="Helical" evidence="6">
    <location>
        <begin position="274"/>
        <end position="302"/>
    </location>
</feature>
<protein>
    <submittedName>
        <fullName evidence="8">ABC transporter permease</fullName>
    </submittedName>
</protein>
<sequence length="397" mass="44628">MRQFFDLLKKIIRTGIGRVRFLMAGIGLGIAMLLLLIAAQVHTDFNELLYGTRNANESMDFLVINKKITNATSGNEKANAFTAAELADLKQQPFVQTYAPITANQYKVMADMPALGVSSMLFFESMPDEFIDVKVDSWKWTEGSSEVPIILPTNFLDLYNFGFALGQGSPQISEETVKNIASIRINVYNGVNGDIFTGRVAGFSDRITTILVPESFMRWANAKYGTEKEKAPSRIIVKTKDPSNPAFVKYLADHGFSTDKEKQRFSRYRGIVNIITSAVGFFGLVLLLFALLVFSMFIQLVVESCKYEIQLLITLGASPKQLRRYLMKQFVPMYFTIGLCSFLLVAALQWWASTVLAGKMMYISPWPGVMTIASTVIILLLVYLVNAWNVRKYIQQH</sequence>
<evidence type="ECO:0000256" key="2">
    <source>
        <dbReference type="ARBA" id="ARBA00022475"/>
    </source>
</evidence>
<evidence type="ECO:0000259" key="7">
    <source>
        <dbReference type="Pfam" id="PF02687"/>
    </source>
</evidence>
<accession>A0ABY6J3L1</accession>
<organism evidence="8 9">
    <name type="scientific">Chitinophaga horti</name>
    <dbReference type="NCBI Taxonomy" id="2920382"/>
    <lineage>
        <taxon>Bacteria</taxon>
        <taxon>Pseudomonadati</taxon>
        <taxon>Bacteroidota</taxon>
        <taxon>Chitinophagia</taxon>
        <taxon>Chitinophagales</taxon>
        <taxon>Chitinophagaceae</taxon>
        <taxon>Chitinophaga</taxon>
    </lineage>
</organism>
<comment type="subcellular location">
    <subcellularLocation>
        <location evidence="1">Cell membrane</location>
        <topology evidence="1">Multi-pass membrane protein</topology>
    </subcellularLocation>
</comment>
<reference evidence="8" key="1">
    <citation type="submission" date="2022-10" db="EMBL/GenBank/DDBJ databases">
        <title>Chitinophaga sp. nov., isolated from soil.</title>
        <authorList>
            <person name="Jeon C.O."/>
        </authorList>
    </citation>
    <scope>NUCLEOTIDE SEQUENCE</scope>
    <source>
        <strain evidence="8">R8</strain>
    </source>
</reference>
<dbReference type="Proteomes" id="UP001162741">
    <property type="component" value="Chromosome"/>
</dbReference>
<proteinExistence type="predicted"/>
<evidence type="ECO:0000256" key="3">
    <source>
        <dbReference type="ARBA" id="ARBA00022692"/>
    </source>
</evidence>